<keyword evidence="3" id="KW-0677">Repeat</keyword>
<organism evidence="7 8">
    <name type="scientific">Malassezia globosa (strain ATCC MYA-4612 / CBS 7966)</name>
    <name type="common">Dandruff-associated fungus</name>
    <dbReference type="NCBI Taxonomy" id="425265"/>
    <lineage>
        <taxon>Eukaryota</taxon>
        <taxon>Fungi</taxon>
        <taxon>Dikarya</taxon>
        <taxon>Basidiomycota</taxon>
        <taxon>Ustilaginomycotina</taxon>
        <taxon>Malasseziomycetes</taxon>
        <taxon>Malasseziales</taxon>
        <taxon>Malasseziaceae</taxon>
        <taxon>Malassezia</taxon>
    </lineage>
</organism>
<dbReference type="InParanoid" id="A8PW62"/>
<dbReference type="GeneID" id="5856070"/>
<dbReference type="GO" id="GO:0030620">
    <property type="term" value="F:U2 snRNA binding"/>
    <property type="evidence" value="ECO:0007669"/>
    <property type="project" value="InterPro"/>
</dbReference>
<dbReference type="InterPro" id="IPR044640">
    <property type="entry name" value="RU2A"/>
</dbReference>
<dbReference type="OMA" id="PNYREYM"/>
<dbReference type="FunFam" id="3.80.10.10:FF:000026">
    <property type="entry name" value="U2 small nuclear ribonucleoprotein A"/>
    <property type="match status" value="1"/>
</dbReference>
<dbReference type="Pfam" id="PF14580">
    <property type="entry name" value="LRR_9"/>
    <property type="match status" value="1"/>
</dbReference>
<dbReference type="VEuPathDB" id="FungiDB:MGL_1033"/>
<dbReference type="FunCoup" id="A8PW62">
    <property type="interactions" value="762"/>
</dbReference>
<dbReference type="InterPro" id="IPR032675">
    <property type="entry name" value="LRR_dom_sf"/>
</dbReference>
<keyword evidence="8" id="KW-1185">Reference proteome</keyword>
<evidence type="ECO:0000256" key="2">
    <source>
        <dbReference type="ARBA" id="ARBA00022614"/>
    </source>
</evidence>
<dbReference type="OrthoDB" id="433501at2759"/>
<evidence type="ECO:0000256" key="5">
    <source>
        <dbReference type="ARBA" id="ARBA00024196"/>
    </source>
</evidence>
<proteinExistence type="inferred from homology"/>
<evidence type="ECO:0000256" key="4">
    <source>
        <dbReference type="ARBA" id="ARBA00023242"/>
    </source>
</evidence>
<accession>A8PW62</accession>
<dbReference type="GO" id="GO:0005686">
    <property type="term" value="C:U2 snRNP"/>
    <property type="evidence" value="ECO:0007669"/>
    <property type="project" value="TreeGrafter"/>
</dbReference>
<comment type="subcellular location">
    <subcellularLocation>
        <location evidence="1">Nucleus</location>
    </subcellularLocation>
</comment>
<dbReference type="EMBL" id="AAYY01000003">
    <property type="protein sequence ID" value="EDP44551.1"/>
    <property type="molecule type" value="Genomic_DNA"/>
</dbReference>
<reference evidence="7 8" key="1">
    <citation type="journal article" date="2007" name="Proc. Natl. Acad. Sci. U.S.A.">
        <title>Dandruff-associated Malassezia genomes reveal convergent and divergent virulence traits shared with plant and human fungal pathogens.</title>
        <authorList>
            <person name="Xu J."/>
            <person name="Saunders C.W."/>
            <person name="Hu P."/>
            <person name="Grant R.A."/>
            <person name="Boekhout T."/>
            <person name="Kuramae E.E."/>
            <person name="Kronstad J.W."/>
            <person name="Deangelis Y.M."/>
            <person name="Reeder N.L."/>
            <person name="Johnstone K.R."/>
            <person name="Leland M."/>
            <person name="Fieno A.M."/>
            <person name="Begley W.M."/>
            <person name="Sun Y."/>
            <person name="Lacey M.P."/>
            <person name="Chaudhary T."/>
            <person name="Keough T."/>
            <person name="Chu L."/>
            <person name="Sears R."/>
            <person name="Yuan B."/>
            <person name="Dawson T.L.Jr."/>
        </authorList>
    </citation>
    <scope>NUCLEOTIDE SEQUENCE [LARGE SCALE GENOMIC DNA]</scope>
    <source>
        <strain evidence="8">ATCC MYA-4612 / CBS 7966</strain>
    </source>
</reference>
<dbReference type="GO" id="GO:0000398">
    <property type="term" value="P:mRNA splicing, via spliceosome"/>
    <property type="evidence" value="ECO:0007669"/>
    <property type="project" value="InterPro"/>
</dbReference>
<evidence type="ECO:0000256" key="3">
    <source>
        <dbReference type="ARBA" id="ARBA00022737"/>
    </source>
</evidence>
<protein>
    <recommendedName>
        <fullName evidence="6">U2 small nuclear ribonucleoprotein A'</fullName>
    </recommendedName>
</protein>
<dbReference type="KEGG" id="mgl:MGL_1033"/>
<dbReference type="RefSeq" id="XP_001731765.1">
    <property type="nucleotide sequence ID" value="XM_001731713.1"/>
</dbReference>
<name>A8PW62_MALGO</name>
<dbReference type="AlphaFoldDB" id="A8PW62"/>
<evidence type="ECO:0000313" key="7">
    <source>
        <dbReference type="EMBL" id="EDP44551.1"/>
    </source>
</evidence>
<dbReference type="InterPro" id="IPR001611">
    <property type="entry name" value="Leu-rich_rpt"/>
</dbReference>
<dbReference type="Proteomes" id="UP000008837">
    <property type="component" value="Unassembled WGS sequence"/>
</dbReference>
<sequence length="244" mass="27868">MKLTAELLAQCDSSINTLKERELDLRGFKIPAIENLGASRDLNDTIDLTDNDVRYLGNFPRMLRLRNLTFSNNLISRIDPHIHKQLPYLESLVLTNNAVTDFQELAHLRRLRYLRYLCLMGNPIARDKHYREFIVWCMPHLRVLDYRRITERERAVARKAFESSGGRLSELAASLTRYKSPVVGAAANAARALSFDPGAPMPTAGRRLTAEERAAISDAIDQSQSMEEIRRLEEQLKLGYVPTK</sequence>
<dbReference type="PANTHER" id="PTHR10552">
    <property type="entry name" value="U2 SMALL NUCLEAR RIBONUCLEOPROTEIN A"/>
    <property type="match status" value="1"/>
</dbReference>
<dbReference type="PANTHER" id="PTHR10552:SF6">
    <property type="entry name" value="U2 SMALL NUCLEAR RIBONUCLEOPROTEIN A"/>
    <property type="match status" value="1"/>
</dbReference>
<evidence type="ECO:0000256" key="6">
    <source>
        <dbReference type="ARBA" id="ARBA00024238"/>
    </source>
</evidence>
<keyword evidence="4" id="KW-0539">Nucleus</keyword>
<dbReference type="Gene3D" id="3.80.10.10">
    <property type="entry name" value="Ribonuclease Inhibitor"/>
    <property type="match status" value="1"/>
</dbReference>
<dbReference type="PROSITE" id="PS51450">
    <property type="entry name" value="LRR"/>
    <property type="match status" value="1"/>
</dbReference>
<dbReference type="SUPFAM" id="SSF52058">
    <property type="entry name" value="L domain-like"/>
    <property type="match status" value="1"/>
</dbReference>
<dbReference type="STRING" id="425265.A8PW62"/>
<comment type="caution">
    <text evidence="7">The sequence shown here is derived from an EMBL/GenBank/DDBJ whole genome shotgun (WGS) entry which is preliminary data.</text>
</comment>
<evidence type="ECO:0000313" key="8">
    <source>
        <dbReference type="Proteomes" id="UP000008837"/>
    </source>
</evidence>
<comment type="similarity">
    <text evidence="5">Belongs to the U2 small nuclear ribonucleoprotein A family.</text>
</comment>
<gene>
    <name evidence="7" type="ORF">MGL_1033</name>
</gene>
<keyword evidence="2" id="KW-0433">Leucine-rich repeat</keyword>
<evidence type="ECO:0000256" key="1">
    <source>
        <dbReference type="ARBA" id="ARBA00004123"/>
    </source>
</evidence>